<feature type="region of interest" description="Disordered" evidence="1">
    <location>
        <begin position="53"/>
        <end position="128"/>
    </location>
</feature>
<proteinExistence type="predicted"/>
<reference evidence="3" key="1">
    <citation type="submission" date="2017-04" db="EMBL/GenBank/DDBJ databases">
        <authorList>
            <person name="Bumgarner R.E."/>
            <person name="Fredricks D.N."/>
            <person name="Srinivasan S."/>
        </authorList>
    </citation>
    <scope>NUCLEOTIDE SEQUENCE [LARGE SCALE GENOMIC DNA]</scope>
    <source>
        <strain evidence="3">KA00405</strain>
    </source>
</reference>
<feature type="compositionally biased region" description="Basic and acidic residues" evidence="1">
    <location>
        <begin position="104"/>
        <end position="126"/>
    </location>
</feature>
<evidence type="ECO:0000313" key="2">
    <source>
        <dbReference type="EMBL" id="PNH18903.1"/>
    </source>
</evidence>
<dbReference type="Proteomes" id="UP000236394">
    <property type="component" value="Unassembled WGS sequence"/>
</dbReference>
<accession>A0A2J8B2B8</accession>
<feature type="compositionally biased region" description="Gly residues" evidence="1">
    <location>
        <begin position="69"/>
        <end position="82"/>
    </location>
</feature>
<dbReference type="EMBL" id="NBZD01000002">
    <property type="protein sequence ID" value="PNH18903.1"/>
    <property type="molecule type" value="Genomic_DNA"/>
</dbReference>
<evidence type="ECO:0000313" key="3">
    <source>
        <dbReference type="Proteomes" id="UP000236394"/>
    </source>
</evidence>
<gene>
    <name evidence="2" type="ORF">B7R76_04960</name>
</gene>
<name>A0A2J8B2B8_9FIRM</name>
<comment type="caution">
    <text evidence="2">The sequence shown here is derived from an EMBL/GenBank/DDBJ whole genome shotgun (WGS) entry which is preliminary data.</text>
</comment>
<evidence type="ECO:0000256" key="1">
    <source>
        <dbReference type="SAM" id="MobiDB-lite"/>
    </source>
</evidence>
<sequence>MRKWLREIAAGLSVAVVLTSVDVSGLMAVRALDETGSGNGSVSTVVESAVSGSAAGSDVSSTRATADGGQLGNNGGTVVGGKPGKDEQKAGSKTSGFSWVNEAPKYDEKSDLELHESPDPKDKKDLSNGIYLNENLPKKARFIGPDPVDKAAANAQIENPAQPKLYTYQMNMKLVSKEAGKPDTQAEFYQPYEITVGEKNPWLNGGANILYAFPHVEGYMDPVSAKDPAGTKLAGGAGEARTLVFQSGAGKTAEPGKYMYENLIELANSANQAEAGSNRYRYSEDFLYQPNQIKFKVRHVVIDEKGTHKLSEAGINDFQGKADQNGCETVTASVGERYTLKKLDLPELNEKYECLDEGKKVVVGDSEDFQVDMHYKHKIKKVLFDTDCEEKVNSEAHLAGTAFRIPNKHIEKPGYEFLGWMADKDLTPVDSAQANKAYKAADQQKKYNDKIDALAKDSSVLPESYKTKDEAENRIRALQLAPANAVEYLKKCLLNDTTLDYSMPGEDVKFTAIWKAKRKANYRITYWLEKADYTKADTLEKDEKKRLSRMYSFLFAESKHDDVTAVSFDNAYYKNLADNFIKNATIAQFPDEGTGINGRKKVYRYDREKTELLNAGKTKVEVDGSTNINVVIRRKRFILLFGVPGGKTANIKTERREYRMALRYTDEEDPEGNRILDRTATLSPWIKPPVDCYKKDEKGGLPTSLAEGEDRPYQVKVRFGQELDQVWPLPLNTAELVRGNDTDYLVDPVRFLGWLAMAQTNSFPHYRDTPPLRADSSIILTDAFCQANEWGYVDDSKTYNFEQTDDYNGSTYTPPAILAFTGDENSNQTTLIYVLMGVKRLATEPPEDDEGNTKKEFDYTYRDLYYLKTDTASDSYEFDAPEIRGLKPVEKKKSQEKFDEDELAEKFEKIYQPTEDEDPDPQKNPSEYRMKTWYESHGMSLGDVEFEKVGFLDYTYTRNKYDLLLNHKKRNGNYETRQDPVEFEEKIVWALGQDQFKQGISAEQLGYDPRYKLIGYYMDPSCEVPLSENATMPDYRLNIYAKWGDNSIYDYTIDLNPPAGSKVEYEELEQGTVTDAKYNKKDYTEEKNGPTGKLTEGHQKKTFKVKAGAKIFPISEPKCEGYTFLRWEKYGYQHDQDYKYDMTNPHKVADVFAFDIKMEEPAMAKAVWIKNPTVPVRVEHHFYNKQDKEIPYKEENGVPVNDPEDGLQAADTEIYGMQGTKVGEKGRFAINKSFMPDSYGAAFATEQNDQWIRIVDPKTLAKIGAIPDGKYSIDSGAYNTNKFVRSALIKRFEKEADGKFPPNPNVFRFYYQPFKKRFYYKKYICETTEDDEGGGVGKQGKIGQESDFMIMDPMKVKNNVRDFDTTNFDVIPGFMLKRKDKAQQTVRFGLDDKGDIKTINGQEIPKDGIADIKGKPGSGKLGVEFRYVDVRVLLRNSEAAKTPDGYHRVVIELPKDNLEFTGDFVGSRNPKKDDANPGAGAAGVKVERNKYVVDVVDGFADENIPIPDIVPIKKLAVKKIWLDQRGHNIYSDALYNDGLATDQEEDLEKELDEALPAQAEMQSQLKPLMQPAATKIKLVPNGKYKDANGKEIQPNMVEISDADLQTPAEETEHPERLGWYLAKKTEDDDRRIGLPLGTPMVVNWLKIEKNKDDENKRKLVFADFLAKDTQAEVEEGNKPHDPNVYQDPASIALGKFPWQQAVDVNKKVRKLIYKYNDDVKLGSENWLTNIFEKFKGIDGRPHDCFQYTATEDAAREETDGYESGVFMYHKVKVRAAGQAAGQAGGEAAGQAGGQAAGQAGGQAAGQATGQATGQAVWIEKNKLFEIELGGIKEGTDKDNWVKPQSVVGKGIALENLKELVVLNSEVPTIDVEVHKFWYGKYGQPLDFNTLSVGSAANPKPLTMEMRFLDPVIAKHLSTRSTALTAGDKWHGWIEAVRLKFRRTSPRTYDYNLHEIGEEGGTLSYGGKKFDAIYIGRCLDGFKVINREQSYGFPPVVAICDCARMGMNKAYTVANRAYTAVSEAAGKAGSYIKRQVGKFFGGNGRQTETNGQGGCSSCHLD</sequence>
<organism evidence="2 3">
    <name type="scientific">Mageeibacillus indolicus</name>
    <dbReference type="NCBI Taxonomy" id="884684"/>
    <lineage>
        <taxon>Bacteria</taxon>
        <taxon>Bacillati</taxon>
        <taxon>Bacillota</taxon>
        <taxon>Clostridia</taxon>
        <taxon>Eubacteriales</taxon>
        <taxon>Oscillospiraceae</taxon>
        <taxon>Mageeibacillus</taxon>
    </lineage>
</organism>
<protein>
    <recommendedName>
        <fullName evidence="4">Repeat protein</fullName>
    </recommendedName>
</protein>
<dbReference type="RefSeq" id="WP_102892526.1">
    <property type="nucleotide sequence ID" value="NZ_NBZD01000002.1"/>
</dbReference>
<evidence type="ECO:0008006" key="4">
    <source>
        <dbReference type="Google" id="ProtNLM"/>
    </source>
</evidence>